<evidence type="ECO:0000256" key="3">
    <source>
        <dbReference type="ARBA" id="ARBA00004489"/>
    </source>
</evidence>
<keyword evidence="19" id="KW-0722">Serine protease inhibitor</keyword>
<evidence type="ECO:0000256" key="23">
    <source>
        <dbReference type="ARBA" id="ARBA00023034"/>
    </source>
</evidence>
<comment type="subunit">
    <text evidence="30">Homodimer.</text>
</comment>
<dbReference type="Pfam" id="PF19030">
    <property type="entry name" value="TSP1_ADAMTS"/>
    <property type="match status" value="4"/>
</dbReference>
<evidence type="ECO:0000256" key="4">
    <source>
        <dbReference type="ARBA" id="ARBA00004520"/>
    </source>
</evidence>
<feature type="region of interest" description="Disordered" evidence="31">
    <location>
        <begin position="1202"/>
        <end position="1233"/>
    </location>
</feature>
<dbReference type="SMART" id="SM00209">
    <property type="entry name" value="TSP1"/>
    <property type="match status" value="4"/>
</dbReference>
<gene>
    <name evidence="35" type="ORF">JEQ12_018439</name>
</gene>
<evidence type="ECO:0000256" key="17">
    <source>
        <dbReference type="ARBA" id="ARBA00022824"/>
    </source>
</evidence>
<keyword evidence="21 30" id="KW-1133">Transmembrane helix</keyword>
<evidence type="ECO:0000256" key="25">
    <source>
        <dbReference type="ARBA" id="ARBA00023157"/>
    </source>
</evidence>
<dbReference type="Pfam" id="PF07679">
    <property type="entry name" value="I-set"/>
    <property type="match status" value="1"/>
</dbReference>
<keyword evidence="26" id="KW-0966">Cell projection</keyword>
<dbReference type="InterPro" id="IPR003598">
    <property type="entry name" value="Ig_sub2"/>
</dbReference>
<dbReference type="GO" id="GO:0030424">
    <property type="term" value="C:axon"/>
    <property type="evidence" value="ECO:0007669"/>
    <property type="project" value="UniProtKB-SubCell"/>
</dbReference>
<feature type="compositionally biased region" description="Polar residues" evidence="31">
    <location>
        <begin position="92"/>
        <end position="102"/>
    </location>
</feature>
<feature type="region of interest" description="Disordered" evidence="31">
    <location>
        <begin position="534"/>
        <end position="561"/>
    </location>
</feature>
<dbReference type="InterPro" id="IPR020901">
    <property type="entry name" value="Prtase_inh_Kunz-CS"/>
</dbReference>
<dbReference type="SUPFAM" id="SSF82895">
    <property type="entry name" value="TSP-1 type 1 repeat"/>
    <property type="match status" value="4"/>
</dbReference>
<evidence type="ECO:0000256" key="27">
    <source>
        <dbReference type="ARBA" id="ARBA00023319"/>
    </source>
</evidence>
<feature type="transmembrane region" description="Helical" evidence="30">
    <location>
        <begin position="207"/>
        <end position="228"/>
    </location>
</feature>
<dbReference type="Pfam" id="PF19236">
    <property type="entry name" value="ADAMTS_CR_3"/>
    <property type="match status" value="1"/>
</dbReference>
<feature type="compositionally biased region" description="Basic and acidic residues" evidence="31">
    <location>
        <begin position="1447"/>
        <end position="1457"/>
    </location>
</feature>
<dbReference type="SMART" id="SM00408">
    <property type="entry name" value="IGc2"/>
    <property type="match status" value="3"/>
</dbReference>
<keyword evidence="17 30" id="KW-0256">Endoplasmic reticulum</keyword>
<dbReference type="FunFam" id="2.20.100.10:FF:000005">
    <property type="entry name" value="ADAM metallopeptidase with thrombospondin type 1 motif 9"/>
    <property type="match status" value="3"/>
</dbReference>
<keyword evidence="23 30" id="KW-0333">Golgi apparatus</keyword>
<dbReference type="SMART" id="SM00409">
    <property type="entry name" value="IG"/>
    <property type="match status" value="3"/>
</dbReference>
<dbReference type="Gene3D" id="2.20.100.10">
    <property type="entry name" value="Thrombospondin type-1 (TSP1) repeat"/>
    <property type="match status" value="4"/>
</dbReference>
<feature type="region of interest" description="Disordered" evidence="31">
    <location>
        <begin position="1444"/>
        <end position="1469"/>
    </location>
</feature>
<evidence type="ECO:0000256" key="7">
    <source>
        <dbReference type="ARBA" id="ARBA00022475"/>
    </source>
</evidence>
<dbReference type="InterPro" id="IPR013106">
    <property type="entry name" value="Ig_V-set"/>
</dbReference>
<dbReference type="PANTHER" id="PTHR10202:SF18">
    <property type="entry name" value="PRESENILIN-1"/>
    <property type="match status" value="1"/>
</dbReference>
<evidence type="ECO:0000256" key="18">
    <source>
        <dbReference type="ARBA" id="ARBA00022889"/>
    </source>
</evidence>
<dbReference type="InterPro" id="IPR036179">
    <property type="entry name" value="Ig-like_dom_sf"/>
</dbReference>
<comment type="similarity">
    <text evidence="6 30">Belongs to the peptidase A22A family.</text>
</comment>
<feature type="region of interest" description="Disordered" evidence="31">
    <location>
        <begin position="1514"/>
        <end position="1552"/>
    </location>
</feature>
<comment type="subcellular location">
    <subcellularLocation>
        <location evidence="1">Cell membrane</location>
    </subcellularLocation>
    <subcellularLocation>
        <location evidence="3">Cell projection</location>
        <location evidence="3">Axon</location>
    </subcellularLocation>
    <subcellularLocation>
        <location evidence="2">Cytoplasmic granule</location>
    </subcellularLocation>
    <subcellularLocation>
        <location evidence="4">Early endosome membrane</location>
        <topology evidence="4">Multi-pass membrane protein</topology>
    </subcellularLocation>
    <subcellularLocation>
        <location evidence="30">Endoplasmic reticulum membrane</location>
        <topology evidence="30">Multi-pass membrane protein</topology>
    </subcellularLocation>
    <subcellularLocation>
        <location evidence="30">Golgi apparatus membrane</location>
        <topology evidence="30">Multi-pass membrane protein</topology>
    </subcellularLocation>
    <subcellularLocation>
        <location evidence="5">Secreted</location>
    </subcellularLocation>
    <subcellularLocation>
        <location evidence="28">Synapse</location>
    </subcellularLocation>
</comment>
<dbReference type="PROSITE" id="PS50900">
    <property type="entry name" value="PLAC"/>
    <property type="match status" value="1"/>
</dbReference>
<keyword evidence="14" id="KW-0732">Signal</keyword>
<keyword evidence="24 30" id="KW-0472">Membrane</keyword>
<dbReference type="GO" id="GO:0000139">
    <property type="term" value="C:Golgi membrane"/>
    <property type="evidence" value="ECO:0007669"/>
    <property type="project" value="UniProtKB-SubCell"/>
</dbReference>
<evidence type="ECO:0000256" key="14">
    <source>
        <dbReference type="ARBA" id="ARBA00022729"/>
    </source>
</evidence>
<dbReference type="InterPro" id="IPR006639">
    <property type="entry name" value="Preselin/SPP"/>
</dbReference>
<dbReference type="InterPro" id="IPR036880">
    <property type="entry name" value="Kunitz_BPTI_sf"/>
</dbReference>
<dbReference type="InterPro" id="IPR042524">
    <property type="entry name" value="Presenilin_C"/>
</dbReference>
<dbReference type="Gene3D" id="4.10.410.10">
    <property type="entry name" value="Pancreatic trypsin inhibitor Kunitz domain"/>
    <property type="match status" value="1"/>
</dbReference>
<feature type="transmembrane region" description="Helical" evidence="30">
    <location>
        <begin position="318"/>
        <end position="336"/>
    </location>
</feature>
<feature type="domain" description="Ig-like" evidence="33">
    <location>
        <begin position="1644"/>
        <end position="1729"/>
    </location>
</feature>
<dbReference type="GO" id="GO:0035556">
    <property type="term" value="P:intracellular signal transduction"/>
    <property type="evidence" value="ECO:0007669"/>
    <property type="project" value="InterPro"/>
</dbReference>
<evidence type="ECO:0000256" key="2">
    <source>
        <dbReference type="ARBA" id="ARBA00004463"/>
    </source>
</evidence>
<evidence type="ECO:0000259" key="34">
    <source>
        <dbReference type="PROSITE" id="PS50900"/>
    </source>
</evidence>
<feature type="compositionally biased region" description="Acidic residues" evidence="31">
    <location>
        <begin position="403"/>
        <end position="414"/>
    </location>
</feature>
<dbReference type="InterPro" id="IPR007110">
    <property type="entry name" value="Ig-like_dom"/>
</dbReference>
<evidence type="ECO:0000259" key="32">
    <source>
        <dbReference type="PROSITE" id="PS50279"/>
    </source>
</evidence>
<dbReference type="PRINTS" id="PR01073">
    <property type="entry name" value="PRESENILIN1"/>
</dbReference>
<dbReference type="InterPro" id="IPR013783">
    <property type="entry name" value="Ig-like_fold"/>
</dbReference>
<feature type="region of interest" description="Disordered" evidence="31">
    <location>
        <begin position="92"/>
        <end position="140"/>
    </location>
</feature>
<feature type="domain" description="Ig-like" evidence="33">
    <location>
        <begin position="1542"/>
        <end position="1639"/>
    </location>
</feature>
<dbReference type="Pfam" id="PF01080">
    <property type="entry name" value="Presenilin"/>
    <property type="match status" value="1"/>
</dbReference>
<feature type="compositionally biased region" description="Polar residues" evidence="31">
    <location>
        <begin position="430"/>
        <end position="443"/>
    </location>
</feature>
<evidence type="ECO:0000256" key="15">
    <source>
        <dbReference type="ARBA" id="ARBA00022737"/>
    </source>
</evidence>
<name>A0A836A664_SHEEP</name>
<keyword evidence="22" id="KW-0770">Synapse</keyword>
<dbReference type="GO" id="GO:0007155">
    <property type="term" value="P:cell adhesion"/>
    <property type="evidence" value="ECO:0007669"/>
    <property type="project" value="UniProtKB-KW"/>
</dbReference>
<evidence type="ECO:0000256" key="12">
    <source>
        <dbReference type="ARBA" id="ARBA00022692"/>
    </source>
</evidence>
<dbReference type="SUPFAM" id="SSF57362">
    <property type="entry name" value="BPTI-like"/>
    <property type="match status" value="1"/>
</dbReference>
<dbReference type="CDD" id="cd22635">
    <property type="entry name" value="Kunitz_papilin"/>
    <property type="match status" value="1"/>
</dbReference>
<dbReference type="SMART" id="SM00131">
    <property type="entry name" value="KU"/>
    <property type="match status" value="1"/>
</dbReference>
<evidence type="ECO:0000313" key="35">
    <source>
        <dbReference type="EMBL" id="KAG5206866.1"/>
    </source>
</evidence>
<feature type="compositionally biased region" description="Basic and acidic residues" evidence="31">
    <location>
        <begin position="103"/>
        <end position="113"/>
    </location>
</feature>
<dbReference type="GO" id="GO:0004867">
    <property type="term" value="F:serine-type endopeptidase inhibitor activity"/>
    <property type="evidence" value="ECO:0007669"/>
    <property type="project" value="UniProtKB-KW"/>
</dbReference>
<dbReference type="Gene3D" id="1.10.472.100">
    <property type="entry name" value="Presenilin"/>
    <property type="match status" value="1"/>
</dbReference>
<feature type="domain" description="PLAC" evidence="34">
    <location>
        <begin position="1742"/>
        <end position="1781"/>
    </location>
</feature>
<dbReference type="Pfam" id="PF13927">
    <property type="entry name" value="Ig_3"/>
    <property type="match status" value="2"/>
</dbReference>
<dbReference type="InterPro" id="IPR010909">
    <property type="entry name" value="PLAC"/>
</dbReference>
<accession>A0A836A664</accession>
<keyword evidence="15" id="KW-0677">Repeat</keyword>
<dbReference type="SMART" id="SM00406">
    <property type="entry name" value="IGv"/>
    <property type="match status" value="3"/>
</dbReference>
<evidence type="ECO:0000256" key="29">
    <source>
        <dbReference type="ARBA" id="ARBA00061693"/>
    </source>
</evidence>
<evidence type="ECO:0000256" key="30">
    <source>
        <dbReference type="RuleBase" id="RU361148"/>
    </source>
</evidence>
<dbReference type="PROSITE" id="PS00280">
    <property type="entry name" value="BPTI_KUNITZ_1"/>
    <property type="match status" value="1"/>
</dbReference>
<dbReference type="GO" id="GO:0005576">
    <property type="term" value="C:extracellular region"/>
    <property type="evidence" value="ECO:0007669"/>
    <property type="project" value="UniProtKB-SubCell"/>
</dbReference>
<comment type="domain">
    <text evidence="30">The PAL motif is required for normal active site conformation.</text>
</comment>
<dbReference type="InterPro" id="IPR045371">
    <property type="entry name" value="ADAMTS_CR_3"/>
</dbReference>
<feature type="compositionally biased region" description="Polar residues" evidence="31">
    <location>
        <begin position="385"/>
        <end position="402"/>
    </location>
</feature>
<evidence type="ECO:0000259" key="33">
    <source>
        <dbReference type="PROSITE" id="PS50835"/>
    </source>
</evidence>
<keyword evidence="18" id="KW-0130">Cell adhesion</keyword>
<dbReference type="SUPFAM" id="SSF48726">
    <property type="entry name" value="Immunoglobulin"/>
    <property type="match status" value="3"/>
</dbReference>
<dbReference type="GO" id="GO:0016485">
    <property type="term" value="P:protein processing"/>
    <property type="evidence" value="ECO:0007669"/>
    <property type="project" value="InterPro"/>
</dbReference>
<evidence type="ECO:0000256" key="9">
    <source>
        <dbReference type="ARBA" id="ARBA00022553"/>
    </source>
</evidence>
<dbReference type="Gene3D" id="2.60.120.830">
    <property type="match status" value="1"/>
</dbReference>
<feature type="transmembrane region" description="Helical" evidence="30">
    <location>
        <begin position="296"/>
        <end position="312"/>
    </location>
</feature>
<feature type="region of interest" description="Disordered" evidence="31">
    <location>
        <begin position="1582"/>
        <end position="1603"/>
    </location>
</feature>
<feature type="compositionally biased region" description="Basic and acidic residues" evidence="31">
    <location>
        <begin position="1517"/>
        <end position="1529"/>
    </location>
</feature>
<feature type="transmembrane region" description="Helical" evidence="30">
    <location>
        <begin position="269"/>
        <end position="289"/>
    </location>
</feature>
<keyword evidence="7" id="KW-1003">Cell membrane</keyword>
<evidence type="ECO:0000256" key="8">
    <source>
        <dbReference type="ARBA" id="ARBA00022525"/>
    </source>
</evidence>
<evidence type="ECO:0000313" key="36">
    <source>
        <dbReference type="Proteomes" id="UP000664991"/>
    </source>
</evidence>
<feature type="transmembrane region" description="Helical" evidence="30">
    <location>
        <begin position="156"/>
        <end position="174"/>
    </location>
</feature>
<evidence type="ECO:0000256" key="31">
    <source>
        <dbReference type="SAM" id="MobiDB-lite"/>
    </source>
</evidence>
<dbReference type="InterPro" id="IPR013098">
    <property type="entry name" value="Ig_I-set"/>
</dbReference>
<feature type="domain" description="BPTI/Kunitz inhibitor" evidence="32">
    <location>
        <begin position="1271"/>
        <end position="1321"/>
    </location>
</feature>
<dbReference type="PRINTS" id="PR00759">
    <property type="entry name" value="BASICPTASE"/>
</dbReference>
<feature type="domain" description="Ig-like" evidence="33">
    <location>
        <begin position="1413"/>
        <end position="1507"/>
    </location>
</feature>
<evidence type="ECO:0000256" key="16">
    <source>
        <dbReference type="ARBA" id="ARBA00022801"/>
    </source>
</evidence>
<dbReference type="InterPro" id="IPR000884">
    <property type="entry name" value="TSP1_rpt"/>
</dbReference>
<dbReference type="EC" id="3.4.23.-" evidence="30"/>
<comment type="caution">
    <text evidence="35">The sequence shown here is derived from an EMBL/GenBank/DDBJ whole genome shotgun (WGS) entry which is preliminary data.</text>
</comment>
<comment type="similarity">
    <text evidence="29">Belongs to the papilin family.</text>
</comment>
<evidence type="ECO:0000256" key="11">
    <source>
        <dbReference type="ARBA" id="ARBA00022690"/>
    </source>
</evidence>
<feature type="region of interest" description="Disordered" evidence="31">
    <location>
        <begin position="1"/>
        <end position="23"/>
    </location>
</feature>
<evidence type="ECO:0000256" key="22">
    <source>
        <dbReference type="ARBA" id="ARBA00023018"/>
    </source>
</evidence>
<dbReference type="GO" id="GO:0055074">
    <property type="term" value="P:calcium ion homeostasis"/>
    <property type="evidence" value="ECO:0007669"/>
    <property type="project" value="TreeGrafter"/>
</dbReference>
<dbReference type="Pfam" id="PF16626">
    <property type="entry name" value="Papilin_u7"/>
    <property type="match status" value="1"/>
</dbReference>
<feature type="region of interest" description="Disordered" evidence="31">
    <location>
        <begin position="1063"/>
        <end position="1150"/>
    </location>
</feature>
<sequence length="1794" mass="194684">MLGKEPRLLGSGGGGDEEREDKNRNEIGSRLRLADSVTCQSQFQFSFNSFTEFCQQPQEALFSVEKFICTIAPMTELPAPLSYFQNAQMSEDNHLSSTVRSQNDSRERHDHGSERRRHGNTESVSNGRAPSSSQQVVEQEEEEDEELTLKYGAKHVIMLFVPVTLCMVVVVATIKSVSFYTRKDGQLIYTPFTEDTETLGQRALHSILNAVIMISVIVIMTIFLVVLYKYRCYKVIHAWLILSSLLLLFFFSFIYLGEVFKTYNVAMDYISVALLIWNFGVVGMIAIHWKGPLRLQQAYLIMISALMALVFIKYLPEWTAWLILAVISVYDLVAVLCPKGPLRMLVETAQERNETLFPALIYSSTMVWLVNMAEGDPEAQRKVSKNSNYNAQSTESESQDPVTESDDGGFSEEWEAQRDSRLGPHHSTAESRSAVQDLSSSILASEDPEERGVKLGLGDFIFYSVLVGKASATASGDWNTTIACFVAILIGAASLTLAQGTDITQFPGENHPDTAAEAAEEGFCRVDGMKGTDSIDPWKRAPRGRLTALPPEPRRRTPENGPTLFTALGEGQGDAVSVEMRDGGSSCVGPTRSHRSCRTESCPDGSRDFRAEQCAEFDSREFQGRRYKWLPYYGAPNKCELNCIPKGESFYYKHKEAVVDGTPCEPGKRDICVDGSCRVVGCDHHLDSSKEEDKCLRCGGDGTTCYPVTGVFEANDLSRGYNQILIVPMGATSIRIEEAAASRNFLAVKSIRGEYYLNGHWTIEGARALPVASTLLHYERGAEGDLAPERLHARGPTSEPLVIELISQEPNPGVHFEYHLPLGAPRPGFSWSHSSWGDCSAECGGGQQTRQVFCTVDDEVYPEHLCQPQPRPADRRPCSLQPCPQTKRWKTGPWTLCSASCGGGSQSRSVYCVSSDGASAQEAAEDAECEGLPEKPPGTQACNLQRCAGWSVEPWSECSVSCGVGVRRRSVTCRGDEGSLLHATACSSEDRPLLTEPCVHDDCPPLSDQAWHVGAWGLCSKSCSSGTRRRQVVCALGAPSRCGSLQLSKPAAVEACNTQPCDLPPEVPSMPEVHTSPRDPRMSLGPREASASDFRDQWWAPQEQPSARGNPRGDQSPPLSAPGPAPSLQLSSYQQPLRPGSGPRDCRQSSHGCCPDGHTASLGPQWQGCPGASSCQQSRFGCCPDGVTVAEGPHQAGCMSSYGRDNSGGRPGSRAAASAVPSAHRPQAQQKEPSECRGSQFGCCYDHVASALGPLGEGCVGQPSSAYPVQCLLPSAHGSCTDWAARWYFVPSVGQCNRFWYGGCHGNANNFASEEECVSACRGPQPGAGASGQSTHGDGGGSSPGGQQAASRHGPGPMVQRGPLPSGGLRWQDQEPGPGVMDHRPAFGEGPWDQETGSSPPGLSGDAGRPAPPSRGSSYRVTLAGSEPSVVQAALGQLVRLFCPERGSPDPHSRWQKDGQPISSDRHQLQSDGSLVIRPLRAEDAGIYSCGGPGPDHHSQQVQLRITGGDVAVPSEAEPRHFPETRDPAQDYSPGDPSRERPAAASHPWPLTRVRLDRSQPGVLDAQPGQRVRLTCRAEGFPPPTIEWQRDGQPLSSPRHQLQSDGSLVISRVAVEDGGFYTCVAFNGHDRDQRWVQLRVLGELTITGLPSTMAVPEGDTARLLCVVPGESVNIRWSRNGLPVRADGHRVYQSPDGTLLIHNLRARDEGSYTCSAYRGSQAVSRSTEVKVLPPVLAAQPQDRSRDCVDQPELANCDLVLQARLCGNEYYSSFCCASCSRVQPPMQPVWQQGHSS</sequence>
<evidence type="ECO:0000256" key="28">
    <source>
        <dbReference type="ARBA" id="ARBA00034103"/>
    </source>
</evidence>
<comment type="function">
    <text evidence="30">Probable subunit of the gamma-secretase complex, an endoprotease complex that catalyzes the intramembrane cleavage of integral membrane proteins such as Notch receptors.</text>
</comment>
<keyword evidence="13" id="KW-0053">Apoptosis</keyword>
<organism evidence="35 36">
    <name type="scientific">Ovis aries</name>
    <name type="common">Sheep</name>
    <dbReference type="NCBI Taxonomy" id="9940"/>
    <lineage>
        <taxon>Eukaryota</taxon>
        <taxon>Metazoa</taxon>
        <taxon>Chordata</taxon>
        <taxon>Craniata</taxon>
        <taxon>Vertebrata</taxon>
        <taxon>Euteleostomi</taxon>
        <taxon>Mammalia</taxon>
        <taxon>Eutheria</taxon>
        <taxon>Laurasiatheria</taxon>
        <taxon>Artiodactyla</taxon>
        <taxon>Ruminantia</taxon>
        <taxon>Pecora</taxon>
        <taxon>Bovidae</taxon>
        <taxon>Caprinae</taxon>
        <taxon>Ovis</taxon>
    </lineage>
</organism>
<dbReference type="InterPro" id="IPR002031">
    <property type="entry name" value="Pept_A22A_PS1"/>
</dbReference>
<dbReference type="Proteomes" id="UP000664991">
    <property type="component" value="Unassembled WGS sequence"/>
</dbReference>
<dbReference type="FunFam" id="2.60.120.830:FF:000001">
    <property type="entry name" value="A disintegrin and metalloproteinase with thrombospondin motifs 1"/>
    <property type="match status" value="1"/>
</dbReference>
<dbReference type="InterPro" id="IPR001108">
    <property type="entry name" value="Peptidase_A22A"/>
</dbReference>
<dbReference type="GO" id="GO:0042500">
    <property type="term" value="F:aspartic endopeptidase activity, intramembrane cleaving"/>
    <property type="evidence" value="ECO:0007669"/>
    <property type="project" value="InterPro"/>
</dbReference>
<feature type="transmembrane region" description="Helical" evidence="30">
    <location>
        <begin position="235"/>
        <end position="257"/>
    </location>
</feature>
<keyword evidence="16 30" id="KW-0378">Hydrolase</keyword>
<evidence type="ECO:0000256" key="19">
    <source>
        <dbReference type="ARBA" id="ARBA00022900"/>
    </source>
</evidence>
<dbReference type="PROSITE" id="PS50279">
    <property type="entry name" value="BPTI_KUNITZ_2"/>
    <property type="match status" value="1"/>
</dbReference>
<dbReference type="Pfam" id="PF08686">
    <property type="entry name" value="PLAC"/>
    <property type="match status" value="1"/>
</dbReference>
<keyword evidence="9" id="KW-0597">Phosphoprotein</keyword>
<feature type="compositionally biased region" description="Low complexity" evidence="31">
    <location>
        <begin position="1212"/>
        <end position="1226"/>
    </location>
</feature>
<proteinExistence type="inferred from homology"/>
<dbReference type="PANTHER" id="PTHR10202">
    <property type="entry name" value="PRESENILIN"/>
    <property type="match status" value="1"/>
</dbReference>
<keyword evidence="20 30" id="KW-0914">Notch signaling pathway</keyword>
<evidence type="ECO:0000256" key="1">
    <source>
        <dbReference type="ARBA" id="ARBA00004236"/>
    </source>
</evidence>
<keyword evidence="10 30" id="KW-0645">Protease</keyword>
<dbReference type="Pfam" id="PF05986">
    <property type="entry name" value="ADAMTS_spacer1"/>
    <property type="match status" value="1"/>
</dbReference>
<dbReference type="EMBL" id="JAEMGP010000007">
    <property type="protein sequence ID" value="KAG5206866.1"/>
    <property type="molecule type" value="Genomic_DNA"/>
</dbReference>
<dbReference type="GO" id="GO:0006915">
    <property type="term" value="P:apoptotic process"/>
    <property type="evidence" value="ECO:0007669"/>
    <property type="project" value="UniProtKB-KW"/>
</dbReference>
<evidence type="ECO:0000256" key="5">
    <source>
        <dbReference type="ARBA" id="ARBA00004613"/>
    </source>
</evidence>
<dbReference type="Pfam" id="PF00014">
    <property type="entry name" value="Kunitz_BPTI"/>
    <property type="match status" value="1"/>
</dbReference>
<dbReference type="PRINTS" id="PR01072">
    <property type="entry name" value="PRESENILIN"/>
</dbReference>
<evidence type="ECO:0000256" key="13">
    <source>
        <dbReference type="ARBA" id="ARBA00022703"/>
    </source>
</evidence>
<evidence type="ECO:0000256" key="20">
    <source>
        <dbReference type="ARBA" id="ARBA00022976"/>
    </source>
</evidence>
<dbReference type="GO" id="GO:0006509">
    <property type="term" value="P:membrane protein ectodomain proteolysis"/>
    <property type="evidence" value="ECO:0007669"/>
    <property type="project" value="TreeGrafter"/>
</dbReference>
<keyword evidence="27" id="KW-0393">Immunoglobulin domain</keyword>
<dbReference type="GO" id="GO:0005604">
    <property type="term" value="C:basement membrane"/>
    <property type="evidence" value="ECO:0007669"/>
    <property type="project" value="UniProtKB-ARBA"/>
</dbReference>
<keyword evidence="8" id="KW-0964">Secreted</keyword>
<feature type="compositionally biased region" description="Polar residues" evidence="31">
    <location>
        <begin position="1594"/>
        <end position="1603"/>
    </location>
</feature>
<dbReference type="PROSITE" id="PS50835">
    <property type="entry name" value="IG_LIKE"/>
    <property type="match status" value="3"/>
</dbReference>
<keyword evidence="11" id="KW-0646">Protease inhibitor</keyword>
<dbReference type="GO" id="GO:0007219">
    <property type="term" value="P:Notch signaling pathway"/>
    <property type="evidence" value="ECO:0007669"/>
    <property type="project" value="UniProtKB-KW"/>
</dbReference>
<dbReference type="Gene3D" id="2.60.40.10">
    <property type="entry name" value="Immunoglobulins"/>
    <property type="match status" value="3"/>
</dbReference>
<dbReference type="GO" id="GO:0005789">
    <property type="term" value="C:endoplasmic reticulum membrane"/>
    <property type="evidence" value="ECO:0007669"/>
    <property type="project" value="UniProtKB-SubCell"/>
</dbReference>
<dbReference type="GO" id="GO:0070765">
    <property type="term" value="C:gamma-secretase complex"/>
    <property type="evidence" value="ECO:0007669"/>
    <property type="project" value="TreeGrafter"/>
</dbReference>
<keyword evidence="12 30" id="KW-0812">Transmembrane</keyword>
<dbReference type="FunFam" id="2.60.40.10:FF:000032">
    <property type="entry name" value="palladin isoform X1"/>
    <property type="match status" value="1"/>
</dbReference>
<dbReference type="GO" id="GO:0034205">
    <property type="term" value="P:amyloid-beta formation"/>
    <property type="evidence" value="ECO:0007669"/>
    <property type="project" value="TreeGrafter"/>
</dbReference>
<dbReference type="InterPro" id="IPR002223">
    <property type="entry name" value="Kunitz_BPTI"/>
</dbReference>
<evidence type="ECO:0000256" key="6">
    <source>
        <dbReference type="ARBA" id="ARBA00008604"/>
    </source>
</evidence>
<keyword evidence="25" id="KW-1015">Disulfide bond</keyword>
<feature type="region of interest" description="Disordered" evidence="31">
    <location>
        <begin position="379"/>
        <end position="446"/>
    </location>
</feature>
<dbReference type="CDD" id="cd00096">
    <property type="entry name" value="Ig"/>
    <property type="match status" value="1"/>
</dbReference>
<dbReference type="GO" id="GO:0031901">
    <property type="term" value="C:early endosome membrane"/>
    <property type="evidence" value="ECO:0007669"/>
    <property type="project" value="UniProtKB-SubCell"/>
</dbReference>
<dbReference type="InterPro" id="IPR003599">
    <property type="entry name" value="Ig_sub"/>
</dbReference>
<dbReference type="PROSITE" id="PS50092">
    <property type="entry name" value="TSP1"/>
    <property type="match status" value="4"/>
</dbReference>
<reference evidence="35 36" key="1">
    <citation type="submission" date="2020-12" db="EMBL/GenBank/DDBJ databases">
        <title>De novo assembly of Tibetan sheep genome.</title>
        <authorList>
            <person name="Li X."/>
        </authorList>
    </citation>
    <scope>NUCLEOTIDE SEQUENCE [LARGE SCALE GENOMIC DNA]</scope>
    <source>
        <tissue evidence="35">Heart</tissue>
    </source>
</reference>
<evidence type="ECO:0000256" key="10">
    <source>
        <dbReference type="ARBA" id="ARBA00022670"/>
    </source>
</evidence>
<feature type="region of interest" description="Disordered" evidence="31">
    <location>
        <begin position="1325"/>
        <end position="1421"/>
    </location>
</feature>
<dbReference type="InterPro" id="IPR010294">
    <property type="entry name" value="ADAMTS_spacer1"/>
</dbReference>
<dbReference type="SMART" id="SM00730">
    <property type="entry name" value="PSN"/>
    <property type="match status" value="1"/>
</dbReference>
<evidence type="ECO:0000256" key="21">
    <source>
        <dbReference type="ARBA" id="ARBA00022989"/>
    </source>
</evidence>
<protein>
    <recommendedName>
        <fullName evidence="30">Presenilin</fullName>
        <ecNumber evidence="30">3.4.23.-</ecNumber>
    </recommendedName>
</protein>
<feature type="compositionally biased region" description="Polar residues" evidence="31">
    <location>
        <begin position="121"/>
        <end position="130"/>
    </location>
</feature>
<dbReference type="InterPro" id="IPR036383">
    <property type="entry name" value="TSP1_rpt_sf"/>
</dbReference>
<dbReference type="FunFam" id="4.10.410.10:FF:000017">
    <property type="entry name" value="papilin isoform X2"/>
    <property type="match status" value="1"/>
</dbReference>
<evidence type="ECO:0000256" key="26">
    <source>
        <dbReference type="ARBA" id="ARBA00023273"/>
    </source>
</evidence>
<evidence type="ECO:0000256" key="24">
    <source>
        <dbReference type="ARBA" id="ARBA00023136"/>
    </source>
</evidence>
<dbReference type="GO" id="GO:0045202">
    <property type="term" value="C:synapse"/>
    <property type="evidence" value="ECO:0007669"/>
    <property type="project" value="UniProtKB-SubCell"/>
</dbReference>